<dbReference type="AlphaFoldDB" id="A0A1V8Y6R0"/>
<dbReference type="EMBL" id="MJEA01000018">
    <property type="protein sequence ID" value="OQO68284.1"/>
    <property type="molecule type" value="Genomic_DNA"/>
</dbReference>
<reference evidence="1 2" key="1">
    <citation type="journal article" date="2017" name="BMC Microbiol.">
        <title>Comparative genomics of Enterococcus spp. isolated from bovine feces.</title>
        <authorList>
            <person name="Beukers A.G."/>
            <person name="Zaheer R."/>
            <person name="Goji N."/>
            <person name="Amoako K.K."/>
            <person name="Chaves A.V."/>
            <person name="Ward M.P."/>
            <person name="McAllister T.A."/>
        </authorList>
    </citation>
    <scope>NUCLEOTIDE SEQUENCE [LARGE SCALE GENOMIC DNA]</scope>
    <source>
        <strain evidence="1 2">F1129D 143</strain>
    </source>
</reference>
<accession>A0A1V8Y6R0</accession>
<protein>
    <submittedName>
        <fullName evidence="1">Uncharacterized protein</fullName>
    </submittedName>
</protein>
<dbReference type="STRING" id="112904.BH747_12330"/>
<proteinExistence type="predicted"/>
<sequence>MLDWKTVEDALKKYYQTNDEAILELMIKKLDPYIKTCAHNFVFKARSNGVFIPFEDFYSNLMLAIWQGIEDFRNIRTSTFKNVALRRIFIAEKKTWNQYKKTGNKKFDKNGVTYGVTRWEELETLNNNTQHATYDNVEVFIEEKLLIENFKKLDPFKGTFIELLSLGYSSKEICLLLGISQTYDAKTRKKCQRIKESFLKYIS</sequence>
<comment type="caution">
    <text evidence="1">The sequence shown here is derived from an EMBL/GenBank/DDBJ whole genome shotgun (WGS) entry which is preliminary data.</text>
</comment>
<evidence type="ECO:0000313" key="1">
    <source>
        <dbReference type="EMBL" id="OQO68284.1"/>
    </source>
</evidence>
<dbReference type="NCBIfam" id="NF041508">
    <property type="entry name" value="BacL2"/>
    <property type="match status" value="1"/>
</dbReference>
<dbReference type="Proteomes" id="UP000192477">
    <property type="component" value="Unassembled WGS sequence"/>
</dbReference>
<gene>
    <name evidence="1" type="ORF">BH747_12330</name>
</gene>
<dbReference type="OrthoDB" id="2194330at2"/>
<dbReference type="RefSeq" id="WP_081184859.1">
    <property type="nucleotide sequence ID" value="NZ_MJEA01000018.1"/>
</dbReference>
<organism evidence="1 2">
    <name type="scientific">Enterococcus villorum</name>
    <dbReference type="NCBI Taxonomy" id="112904"/>
    <lineage>
        <taxon>Bacteria</taxon>
        <taxon>Bacillati</taxon>
        <taxon>Bacillota</taxon>
        <taxon>Bacilli</taxon>
        <taxon>Lactobacillales</taxon>
        <taxon>Enterococcaceae</taxon>
        <taxon>Enterococcus</taxon>
    </lineage>
</organism>
<name>A0A1V8Y6R0_9ENTE</name>
<evidence type="ECO:0000313" key="2">
    <source>
        <dbReference type="Proteomes" id="UP000192477"/>
    </source>
</evidence>